<evidence type="ECO:0000256" key="5">
    <source>
        <dbReference type="ARBA" id="ARBA00022970"/>
    </source>
</evidence>
<dbReference type="EMBL" id="CP071796">
    <property type="protein sequence ID" value="QTD46011.1"/>
    <property type="molecule type" value="Genomic_DNA"/>
</dbReference>
<proteinExistence type="inferred from homology"/>
<evidence type="ECO:0000256" key="7">
    <source>
        <dbReference type="ARBA" id="ARBA00023136"/>
    </source>
</evidence>
<accession>A0A975CHP2</accession>
<dbReference type="InterPro" id="IPR001851">
    <property type="entry name" value="ABC_transp_permease"/>
</dbReference>
<feature type="transmembrane region" description="Helical" evidence="9">
    <location>
        <begin position="69"/>
        <end position="91"/>
    </location>
</feature>
<feature type="transmembrane region" description="Helical" evidence="9">
    <location>
        <begin position="277"/>
        <end position="296"/>
    </location>
</feature>
<evidence type="ECO:0000256" key="6">
    <source>
        <dbReference type="ARBA" id="ARBA00022989"/>
    </source>
</evidence>
<feature type="transmembrane region" description="Helical" evidence="9">
    <location>
        <begin position="196"/>
        <end position="217"/>
    </location>
</feature>
<reference evidence="10" key="1">
    <citation type="submission" date="2021-03" db="EMBL/GenBank/DDBJ databases">
        <title>Ottowia sp. 27C isolated from the cloaca of a Giant Asian pond turtle (Heosemys grandis).</title>
        <authorList>
            <person name="Spergser J."/>
            <person name="Busse H.-J."/>
        </authorList>
    </citation>
    <scope>NUCLEOTIDE SEQUENCE</scope>
    <source>
        <strain evidence="10">27C</strain>
    </source>
</reference>
<comment type="subcellular location">
    <subcellularLocation>
        <location evidence="1">Cell membrane</location>
        <topology evidence="1">Multi-pass membrane protein</topology>
    </subcellularLocation>
</comment>
<dbReference type="InterPro" id="IPR052157">
    <property type="entry name" value="BCAA_transport_permease"/>
</dbReference>
<evidence type="ECO:0000256" key="4">
    <source>
        <dbReference type="ARBA" id="ARBA00022692"/>
    </source>
</evidence>
<evidence type="ECO:0000256" key="3">
    <source>
        <dbReference type="ARBA" id="ARBA00022475"/>
    </source>
</evidence>
<gene>
    <name evidence="10" type="ORF">J1M35_03625</name>
</gene>
<feature type="transmembrane region" description="Helical" evidence="9">
    <location>
        <begin position="143"/>
        <end position="167"/>
    </location>
</feature>
<comment type="similarity">
    <text evidence="8">Belongs to the binding-protein-dependent transport system permease family. LivHM subfamily.</text>
</comment>
<keyword evidence="2" id="KW-0813">Transport</keyword>
<feature type="transmembrane region" description="Helical" evidence="9">
    <location>
        <begin position="103"/>
        <end position="123"/>
    </location>
</feature>
<dbReference type="GO" id="GO:0022857">
    <property type="term" value="F:transmembrane transporter activity"/>
    <property type="evidence" value="ECO:0007669"/>
    <property type="project" value="InterPro"/>
</dbReference>
<name>A0A975CHP2_9BURK</name>
<dbReference type="AlphaFoldDB" id="A0A975CHP2"/>
<dbReference type="CDD" id="cd06582">
    <property type="entry name" value="TM_PBP1_LivH_like"/>
    <property type="match status" value="1"/>
</dbReference>
<dbReference type="Pfam" id="PF02653">
    <property type="entry name" value="BPD_transp_2"/>
    <property type="match status" value="1"/>
</dbReference>
<feature type="transmembrane region" description="Helical" evidence="9">
    <location>
        <begin position="12"/>
        <end position="35"/>
    </location>
</feature>
<dbReference type="PANTHER" id="PTHR11795">
    <property type="entry name" value="BRANCHED-CHAIN AMINO ACID TRANSPORT SYSTEM PERMEASE PROTEIN LIVH"/>
    <property type="match status" value="1"/>
</dbReference>
<organism evidence="10 11">
    <name type="scientific">Ottowia testudinis</name>
    <dbReference type="NCBI Taxonomy" id="2816950"/>
    <lineage>
        <taxon>Bacteria</taxon>
        <taxon>Pseudomonadati</taxon>
        <taxon>Pseudomonadota</taxon>
        <taxon>Betaproteobacteria</taxon>
        <taxon>Burkholderiales</taxon>
        <taxon>Comamonadaceae</taxon>
        <taxon>Ottowia</taxon>
    </lineage>
</organism>
<evidence type="ECO:0000313" key="11">
    <source>
        <dbReference type="Proteomes" id="UP000663903"/>
    </source>
</evidence>
<dbReference type="KEGG" id="otd:J1M35_03625"/>
<keyword evidence="11" id="KW-1185">Reference proteome</keyword>
<keyword evidence="3" id="KW-1003">Cell membrane</keyword>
<feature type="transmembrane region" description="Helical" evidence="9">
    <location>
        <begin position="42"/>
        <end position="63"/>
    </location>
</feature>
<feature type="transmembrane region" description="Helical" evidence="9">
    <location>
        <begin position="229"/>
        <end position="256"/>
    </location>
</feature>
<keyword evidence="4 9" id="KW-0812">Transmembrane</keyword>
<dbReference type="GO" id="GO:0006865">
    <property type="term" value="P:amino acid transport"/>
    <property type="evidence" value="ECO:0007669"/>
    <property type="project" value="UniProtKB-KW"/>
</dbReference>
<evidence type="ECO:0000256" key="9">
    <source>
        <dbReference type="SAM" id="Phobius"/>
    </source>
</evidence>
<dbReference type="Proteomes" id="UP000663903">
    <property type="component" value="Chromosome"/>
</dbReference>
<evidence type="ECO:0000256" key="1">
    <source>
        <dbReference type="ARBA" id="ARBA00004651"/>
    </source>
</evidence>
<evidence type="ECO:0000256" key="8">
    <source>
        <dbReference type="ARBA" id="ARBA00037998"/>
    </source>
</evidence>
<dbReference type="RefSeq" id="WP_208009893.1">
    <property type="nucleotide sequence ID" value="NZ_CP071796.1"/>
</dbReference>
<dbReference type="GO" id="GO:0005886">
    <property type="term" value="C:plasma membrane"/>
    <property type="evidence" value="ECO:0007669"/>
    <property type="project" value="UniProtKB-SubCell"/>
</dbReference>
<keyword evidence="7 9" id="KW-0472">Membrane</keyword>
<protein>
    <submittedName>
        <fullName evidence="10">Branched-chain amino acid ABC transporter permease</fullName>
    </submittedName>
</protein>
<dbReference type="PANTHER" id="PTHR11795:SF445">
    <property type="entry name" value="AMINO ACID ABC TRANSPORTER PERMEASE PROTEIN"/>
    <property type="match status" value="1"/>
</dbReference>
<evidence type="ECO:0000256" key="2">
    <source>
        <dbReference type="ARBA" id="ARBA00022448"/>
    </source>
</evidence>
<keyword evidence="5" id="KW-0029">Amino-acid transport</keyword>
<keyword evidence="6 9" id="KW-1133">Transmembrane helix</keyword>
<sequence>MAELLQYLFDALSLGSLYALAALGIALIFGVMRLVNFAYGDVISFCAFALIVPTTEAVSRMMLGALPTPLLIVSVLAVGAGLSIALEWLVFRRLRHANPATTMVAAFAVGFVILNVLLALHSSRPKSVDLWSPLNTPLNLLGARVPALQLVTIGIAGALLVGLVWMLRRTRVGLEMRAAAEDFSMARMLGVRANRVILVAFGLSGALAATVGLLMITKTGVADIRMGGPMMLIAFVATVIGGLGSLSGAVLAGFLMGFISTLLQALLPMEARPFRDAFLYLAVIALLVVRPAGLFVTRASTQRV</sequence>
<evidence type="ECO:0000313" key="10">
    <source>
        <dbReference type="EMBL" id="QTD46011.1"/>
    </source>
</evidence>